<evidence type="ECO:0000313" key="1">
    <source>
        <dbReference type="EMBL" id="KCZ89490.1"/>
    </source>
</evidence>
<name>A0A059FFT3_9PROT</name>
<proteinExistence type="predicted"/>
<accession>A0A059FFT3</accession>
<dbReference type="PATRIC" id="fig|1280950.3.peg.2965"/>
<comment type="caution">
    <text evidence="1">The sequence shown here is derived from an EMBL/GenBank/DDBJ whole genome shotgun (WGS) entry which is preliminary data.</text>
</comment>
<reference evidence="1 2" key="1">
    <citation type="journal article" date="2014" name="Antonie Van Leeuwenhoek">
        <title>Hyphomonas beringensis sp. nov. and Hyphomonas chukchiensis sp. nov., isolated from surface seawater of the Bering Sea and Chukchi Sea.</title>
        <authorList>
            <person name="Li C."/>
            <person name="Lai Q."/>
            <person name="Li G."/>
            <person name="Dong C."/>
            <person name="Wang J."/>
            <person name="Liao Y."/>
            <person name="Shao Z."/>
        </authorList>
    </citation>
    <scope>NUCLEOTIDE SEQUENCE [LARGE SCALE GENOMIC DNA]</scope>
    <source>
        <strain evidence="1 2">MHS-2</strain>
    </source>
</reference>
<dbReference type="eggNOG" id="COG5267">
    <property type="taxonomic scope" value="Bacteria"/>
</dbReference>
<organism evidence="1 2">
    <name type="scientific">Hyphomonas johnsonii MHS-2</name>
    <dbReference type="NCBI Taxonomy" id="1280950"/>
    <lineage>
        <taxon>Bacteria</taxon>
        <taxon>Pseudomonadati</taxon>
        <taxon>Pseudomonadota</taxon>
        <taxon>Alphaproteobacteria</taxon>
        <taxon>Hyphomonadales</taxon>
        <taxon>Hyphomonadaceae</taxon>
        <taxon>Hyphomonas</taxon>
    </lineage>
</organism>
<dbReference type="Pfam" id="PF08811">
    <property type="entry name" value="DUF1800"/>
    <property type="match status" value="1"/>
</dbReference>
<dbReference type="AlphaFoldDB" id="A0A059FFT3"/>
<dbReference type="PANTHER" id="PTHR43737">
    <property type="entry name" value="BLL7424 PROTEIN"/>
    <property type="match status" value="1"/>
</dbReference>
<sequence>MDEEVWLEAEIAKPATQYLAPLLARQNSGENIDAYKHQPMFWDNMILADDQLRTRMVFALSQLFVISDADMYGQTPQVGYFMDVLSRNAFGNFRDLLEDVTYSSAMARYLTYWRNEKGDPDTGRMPDENYAREVMQLFTIGVNELNPDGTPKLVNGKEVEIFDNSDVEGLAKVFTGLSWKGSSFYSADPDGMYKRLVMFDTLHSKEPKSFLGTTIPANTGGDESIKRALDTIFAHPNVGPFVSRQLIQRLTASSPSPEYVGRVSAAFDAGTYVAKNGTVFGTGERGDLEATVAAILLDASLHDANAATDVQRGKIREPVLKFVHWARAFEITDVDSSREELLNDTSNPATRLAQQPFRSPSVFNFYRPGFISPGSETGAQGLTAPEFQLVNEGSVIGYMNMMTKYILDVSGASGSGPNFVPDYRDEITLANDPTALVDRLDLLLTGDTMTDALRADIIAAVGTIPIGSGTADMDRLRRVQLAVFMTISSPAYAIQR</sequence>
<keyword evidence="2" id="KW-1185">Reference proteome</keyword>
<dbReference type="InterPro" id="IPR014917">
    <property type="entry name" value="DUF1800"/>
</dbReference>
<protein>
    <recommendedName>
        <fullName evidence="3">DUF1800 domain-containing protein</fullName>
    </recommendedName>
</protein>
<dbReference type="STRING" id="1280950.HJO_14767"/>
<evidence type="ECO:0008006" key="3">
    <source>
        <dbReference type="Google" id="ProtNLM"/>
    </source>
</evidence>
<gene>
    <name evidence="1" type="ORF">HJO_14767</name>
</gene>
<evidence type="ECO:0000313" key="2">
    <source>
        <dbReference type="Proteomes" id="UP000025171"/>
    </source>
</evidence>
<dbReference type="EMBL" id="ARYK01000008">
    <property type="protein sequence ID" value="KCZ89490.1"/>
    <property type="molecule type" value="Genomic_DNA"/>
</dbReference>
<dbReference type="PANTHER" id="PTHR43737:SF1">
    <property type="entry name" value="DUF1501 DOMAIN-CONTAINING PROTEIN"/>
    <property type="match status" value="1"/>
</dbReference>
<dbReference type="Proteomes" id="UP000025171">
    <property type="component" value="Unassembled WGS sequence"/>
</dbReference>